<keyword evidence="2 7" id="KW-0732">Signal</keyword>
<evidence type="ECO:0000256" key="3">
    <source>
        <dbReference type="ARBA" id="ARBA00023136"/>
    </source>
</evidence>
<dbReference type="RefSeq" id="WP_188533680.1">
    <property type="nucleotide sequence ID" value="NZ_BMGR01000026.1"/>
</dbReference>
<evidence type="ECO:0000256" key="6">
    <source>
        <dbReference type="SAM" id="MobiDB-lite"/>
    </source>
</evidence>
<dbReference type="Pfam" id="PF01547">
    <property type="entry name" value="SBP_bac_1"/>
    <property type="match status" value="1"/>
</dbReference>
<evidence type="ECO:0000256" key="7">
    <source>
        <dbReference type="SAM" id="SignalP"/>
    </source>
</evidence>
<proteinExistence type="predicted"/>
<accession>A0A917G7M6</accession>
<name>A0A917G7M6_9BACL</name>
<evidence type="ECO:0000256" key="4">
    <source>
        <dbReference type="ARBA" id="ARBA00023139"/>
    </source>
</evidence>
<evidence type="ECO:0000313" key="9">
    <source>
        <dbReference type="Proteomes" id="UP000644756"/>
    </source>
</evidence>
<dbReference type="Gene3D" id="3.40.190.10">
    <property type="entry name" value="Periplasmic binding protein-like II"/>
    <property type="match status" value="2"/>
</dbReference>
<dbReference type="SUPFAM" id="SSF53850">
    <property type="entry name" value="Periplasmic binding protein-like II"/>
    <property type="match status" value="1"/>
</dbReference>
<gene>
    <name evidence="8" type="ORF">GCM10010916_48510</name>
</gene>
<feature type="region of interest" description="Disordered" evidence="6">
    <location>
        <begin position="34"/>
        <end position="56"/>
    </location>
</feature>
<dbReference type="PANTHER" id="PTHR43649">
    <property type="entry name" value="ARABINOSE-BINDING PROTEIN-RELATED"/>
    <property type="match status" value="1"/>
</dbReference>
<keyword evidence="5" id="KW-0449">Lipoprotein</keyword>
<feature type="chain" id="PRO_5038548271" evidence="7">
    <location>
        <begin position="24"/>
        <end position="553"/>
    </location>
</feature>
<keyword evidence="3" id="KW-0472">Membrane</keyword>
<evidence type="ECO:0000256" key="5">
    <source>
        <dbReference type="ARBA" id="ARBA00023288"/>
    </source>
</evidence>
<dbReference type="InterPro" id="IPR050490">
    <property type="entry name" value="Bact_solute-bd_prot1"/>
</dbReference>
<reference evidence="8" key="2">
    <citation type="submission" date="2020-09" db="EMBL/GenBank/DDBJ databases">
        <authorList>
            <person name="Sun Q."/>
            <person name="Zhou Y."/>
        </authorList>
    </citation>
    <scope>NUCLEOTIDE SEQUENCE</scope>
    <source>
        <strain evidence="8">CGMCC 1.12987</strain>
    </source>
</reference>
<dbReference type="PROSITE" id="PS51257">
    <property type="entry name" value="PROKAR_LIPOPROTEIN"/>
    <property type="match status" value="1"/>
</dbReference>
<keyword evidence="1" id="KW-1003">Cell membrane</keyword>
<sequence length="553" mass="61963">MKAKRSSKLFLIISLMFVMVITACSNNNGGNNAPAAPATNAPSNNTPANNNGTNAAAPEELTLPITEETTQLDMWLLGDPMFRGASYNEKPSFATMQERTNIEINWVMGSGANGPEAFNLLMASGQIPDMVLYTAMITEGPKYGQQGAFAPLTDYINQYAPNFKRILDENPDVRRLITSADGEIYHFPNLNLDEYLMVQMFPQIRQDWLEKLSLEEPKTTEDWYNVLKAFKEQDPNGNGQSDEIPFVSVNLQTMFKIFGPAFGTDWEFYLDNGQVKFGPIEPEYKEAIGYLNKLYSEQLIDPNYLVDTEFKFLTEKVTNDRAGAWIGWAGSYMRSFTDLMADHPSFEIVGTEPPAGPNGDQRFAFHAWPVTNLGIAISAQSDNIVEAVKWLDFQYSEEGIMLNNFGVEGVSYEVVDGYPTFNDAVFNNPDGLSATESLLAYTIGGGQWATVQDPRYAEQYDIEAAIEAKNKVSPFVDYDVSLPPFTFSTEQNDIITPILADIRTYRDEFANAMVMGNRPVDDFDSFVEQIKGMGIDRVLEVYQEAYDNYMSVE</sequence>
<comment type="caution">
    <text evidence="8">The sequence shown here is derived from an EMBL/GenBank/DDBJ whole genome shotgun (WGS) entry which is preliminary data.</text>
</comment>
<dbReference type="EMBL" id="BMGR01000026">
    <property type="protein sequence ID" value="GGG26393.1"/>
    <property type="molecule type" value="Genomic_DNA"/>
</dbReference>
<feature type="signal peptide" evidence="7">
    <location>
        <begin position="1"/>
        <end position="23"/>
    </location>
</feature>
<keyword evidence="9" id="KW-1185">Reference proteome</keyword>
<keyword evidence="4" id="KW-0564">Palmitate</keyword>
<evidence type="ECO:0000256" key="2">
    <source>
        <dbReference type="ARBA" id="ARBA00022729"/>
    </source>
</evidence>
<organism evidence="8 9">
    <name type="scientific">Paenibacillus abyssi</name>
    <dbReference type="NCBI Taxonomy" id="1340531"/>
    <lineage>
        <taxon>Bacteria</taxon>
        <taxon>Bacillati</taxon>
        <taxon>Bacillota</taxon>
        <taxon>Bacilli</taxon>
        <taxon>Bacillales</taxon>
        <taxon>Paenibacillaceae</taxon>
        <taxon>Paenibacillus</taxon>
    </lineage>
</organism>
<dbReference type="PANTHER" id="PTHR43649:SF33">
    <property type="entry name" value="POLYGALACTURONAN_RHAMNOGALACTURONAN-BINDING PROTEIN YTCQ"/>
    <property type="match status" value="1"/>
</dbReference>
<protein>
    <submittedName>
        <fullName evidence="8">Sugar ABC transporter permease</fullName>
    </submittedName>
</protein>
<dbReference type="InterPro" id="IPR006059">
    <property type="entry name" value="SBP"/>
</dbReference>
<evidence type="ECO:0000313" key="8">
    <source>
        <dbReference type="EMBL" id="GGG26393.1"/>
    </source>
</evidence>
<dbReference type="AlphaFoldDB" id="A0A917G7M6"/>
<evidence type="ECO:0000256" key="1">
    <source>
        <dbReference type="ARBA" id="ARBA00022475"/>
    </source>
</evidence>
<reference evidence="8" key="1">
    <citation type="journal article" date="2014" name="Int. J. Syst. Evol. Microbiol.">
        <title>Complete genome sequence of Corynebacterium casei LMG S-19264T (=DSM 44701T), isolated from a smear-ripened cheese.</title>
        <authorList>
            <consortium name="US DOE Joint Genome Institute (JGI-PGF)"/>
            <person name="Walter F."/>
            <person name="Albersmeier A."/>
            <person name="Kalinowski J."/>
            <person name="Ruckert C."/>
        </authorList>
    </citation>
    <scope>NUCLEOTIDE SEQUENCE</scope>
    <source>
        <strain evidence="8">CGMCC 1.12987</strain>
    </source>
</reference>
<dbReference type="Proteomes" id="UP000644756">
    <property type="component" value="Unassembled WGS sequence"/>
</dbReference>